<accession>A0A1R4B1N4</accession>
<reference evidence="5 6" key="1">
    <citation type="submission" date="2017-02" db="EMBL/GenBank/DDBJ databases">
        <authorList>
            <person name="Peterson S.W."/>
        </authorList>
    </citation>
    <scope>NUCLEOTIDE SEQUENCE [LARGE SCALE GENOMIC DNA]</scope>
    <source>
        <strain evidence="5 6">CECT 9027</strain>
    </source>
</reference>
<dbReference type="PROSITE" id="PS51186">
    <property type="entry name" value="GNAT"/>
    <property type="match status" value="1"/>
</dbReference>
<dbReference type="RefSeq" id="WP_077312476.1">
    <property type="nucleotide sequence ID" value="NZ_AP024887.1"/>
</dbReference>
<dbReference type="Gene3D" id="3.40.630.30">
    <property type="match status" value="1"/>
</dbReference>
<evidence type="ECO:0000313" key="5">
    <source>
        <dbReference type="EMBL" id="SJL82828.1"/>
    </source>
</evidence>
<dbReference type="Pfam" id="PF13302">
    <property type="entry name" value="Acetyltransf_3"/>
    <property type="match status" value="1"/>
</dbReference>
<gene>
    <name evidence="5" type="ORF">VPAL9027_00769</name>
</gene>
<dbReference type="PANTHER" id="PTHR43792:SF8">
    <property type="entry name" value="[RIBOSOMAL PROTEIN US5]-ALANINE N-ACETYLTRANSFERASE"/>
    <property type="match status" value="1"/>
</dbReference>
<protein>
    <submittedName>
        <fullName evidence="5">Ribosomal-protein-S5-alanine N-acetyltransferase</fullName>
    </submittedName>
</protein>
<evidence type="ECO:0000256" key="2">
    <source>
        <dbReference type="ARBA" id="ARBA00023315"/>
    </source>
</evidence>
<keyword evidence="6" id="KW-1185">Reference proteome</keyword>
<dbReference type="STRING" id="1918946.VPAL9027_00769"/>
<proteinExistence type="inferred from homology"/>
<dbReference type="InterPro" id="IPR016181">
    <property type="entry name" value="Acyl_CoA_acyltransferase"/>
</dbReference>
<dbReference type="GO" id="GO:0008999">
    <property type="term" value="F:protein-N-terminal-alanine acetyltransferase activity"/>
    <property type="evidence" value="ECO:0007669"/>
    <property type="project" value="TreeGrafter"/>
</dbReference>
<evidence type="ECO:0000313" key="6">
    <source>
        <dbReference type="Proteomes" id="UP000189475"/>
    </source>
</evidence>
<feature type="domain" description="N-acetyltransferase" evidence="4">
    <location>
        <begin position="21"/>
        <end position="178"/>
    </location>
</feature>
<keyword evidence="2" id="KW-0012">Acyltransferase</keyword>
<dbReference type="GO" id="GO:0005737">
    <property type="term" value="C:cytoplasm"/>
    <property type="evidence" value="ECO:0007669"/>
    <property type="project" value="TreeGrafter"/>
</dbReference>
<sequence>MLETTHTRIDILRPQYADALLNYYQRNQTHLAPWEPLRNPDYYTREFWQQVTEKNVLAFELGEEYRFVAFHKNNSRQVIGVCNFTGVIRGAFQACLMGYSLDHQHLNQGYMTEIVHATSQYMFEQVGLHRIMSNYMPNNCASERVLQKLGFEREGYAKRYLKIAGQWEDHVLTAKINDVD</sequence>
<evidence type="ECO:0000259" key="4">
    <source>
        <dbReference type="PROSITE" id="PS51186"/>
    </source>
</evidence>
<dbReference type="PANTHER" id="PTHR43792">
    <property type="entry name" value="GNAT FAMILY, PUTATIVE (AFU_ORTHOLOGUE AFUA_3G00765)-RELATED-RELATED"/>
    <property type="match status" value="1"/>
</dbReference>
<dbReference type="Proteomes" id="UP000189475">
    <property type="component" value="Unassembled WGS sequence"/>
</dbReference>
<dbReference type="AlphaFoldDB" id="A0A1R4B1N4"/>
<dbReference type="InterPro" id="IPR000182">
    <property type="entry name" value="GNAT_dom"/>
</dbReference>
<name>A0A1R4B1N4_9VIBR</name>
<comment type="similarity">
    <text evidence="3">Belongs to the acetyltransferase family. RimJ subfamily.</text>
</comment>
<evidence type="ECO:0000256" key="1">
    <source>
        <dbReference type="ARBA" id="ARBA00022679"/>
    </source>
</evidence>
<dbReference type="EMBL" id="FUFT01000002">
    <property type="protein sequence ID" value="SJL82828.1"/>
    <property type="molecule type" value="Genomic_DNA"/>
</dbReference>
<keyword evidence="1 5" id="KW-0808">Transferase</keyword>
<dbReference type="OrthoDB" id="9801669at2"/>
<dbReference type="SUPFAM" id="SSF55729">
    <property type="entry name" value="Acyl-CoA N-acyltransferases (Nat)"/>
    <property type="match status" value="1"/>
</dbReference>
<dbReference type="InterPro" id="IPR051531">
    <property type="entry name" value="N-acetyltransferase"/>
</dbReference>
<organism evidence="5 6">
    <name type="scientific">Vibrio palustris</name>
    <dbReference type="NCBI Taxonomy" id="1918946"/>
    <lineage>
        <taxon>Bacteria</taxon>
        <taxon>Pseudomonadati</taxon>
        <taxon>Pseudomonadota</taxon>
        <taxon>Gammaproteobacteria</taxon>
        <taxon>Vibrionales</taxon>
        <taxon>Vibrionaceae</taxon>
        <taxon>Vibrio</taxon>
    </lineage>
</organism>
<evidence type="ECO:0000256" key="3">
    <source>
        <dbReference type="ARBA" id="ARBA00038502"/>
    </source>
</evidence>